<feature type="compositionally biased region" description="Basic residues" evidence="6">
    <location>
        <begin position="39"/>
        <end position="48"/>
    </location>
</feature>
<dbReference type="PANTHER" id="PTHR11504">
    <property type="entry name" value="CYTOCHROME C OXIDASE POLYPEPTIDE VIA"/>
    <property type="match status" value="1"/>
</dbReference>
<evidence type="ECO:0000256" key="1">
    <source>
        <dbReference type="ARBA" id="ARBA00004273"/>
    </source>
</evidence>
<evidence type="ECO:0000313" key="7">
    <source>
        <dbReference type="Ensembl" id="ENSEASP00005049791.1"/>
    </source>
</evidence>
<dbReference type="GO" id="GO:0030234">
    <property type="term" value="F:enzyme regulator activity"/>
    <property type="evidence" value="ECO:0007669"/>
    <property type="project" value="TreeGrafter"/>
</dbReference>
<gene>
    <name evidence="7" type="primary">LOC106844790</name>
</gene>
<dbReference type="AlphaFoldDB" id="A0A9L0J914"/>
<keyword evidence="8" id="KW-1185">Reference proteome</keyword>
<evidence type="ECO:0000256" key="3">
    <source>
        <dbReference type="ARBA" id="ARBA00022946"/>
    </source>
</evidence>
<evidence type="ECO:0000256" key="6">
    <source>
        <dbReference type="SAM" id="MobiDB-lite"/>
    </source>
</evidence>
<evidence type="ECO:0000313" key="8">
    <source>
        <dbReference type="Proteomes" id="UP000694387"/>
    </source>
</evidence>
<keyword evidence="3" id="KW-0809">Transit peptide</keyword>
<proteinExistence type="predicted"/>
<name>A0A9L0J914_EQUAS</name>
<keyword evidence="2" id="KW-0999">Mitochondrion inner membrane</keyword>
<accession>A0A9L0J914</accession>
<evidence type="ECO:0000256" key="5">
    <source>
        <dbReference type="ARBA" id="ARBA00023136"/>
    </source>
</evidence>
<sequence length="252" mass="27594">MVGTGERNTKRRAHAPSNSAREDFDKDSVGREESAQAPRLRRARRHRPMGASFGACGPAPKATFLLPLPALRRSRSKMAAAAASRVSGLLGRSRAQLGRPMSSGAHGEEGSARMWKALTYFVALPGVGVSMLNVFLKSHQGEHERPEFVAYPHLRIRSKVRPCSLSECPFSFHSKCPSFSGTNFYFLRFYGRESLRGHVSLFSSRSYNKCLSVFLFSDSSHLLPSETVVGCIKLGGLGHLLRVAKPDGGSPF</sequence>
<comment type="subcellular location">
    <subcellularLocation>
        <location evidence="1">Mitochondrion inner membrane</location>
    </subcellularLocation>
</comment>
<dbReference type="Proteomes" id="UP000694387">
    <property type="component" value="Chromosome 8"/>
</dbReference>
<organism evidence="7 8">
    <name type="scientific">Equus asinus</name>
    <name type="common">Donkey</name>
    <name type="synonym">Equus africanus asinus</name>
    <dbReference type="NCBI Taxonomy" id="9793"/>
    <lineage>
        <taxon>Eukaryota</taxon>
        <taxon>Metazoa</taxon>
        <taxon>Chordata</taxon>
        <taxon>Craniata</taxon>
        <taxon>Vertebrata</taxon>
        <taxon>Euteleostomi</taxon>
        <taxon>Mammalia</taxon>
        <taxon>Eutheria</taxon>
        <taxon>Laurasiatheria</taxon>
        <taxon>Perissodactyla</taxon>
        <taxon>Equidae</taxon>
        <taxon>Equus</taxon>
    </lineage>
</organism>
<keyword evidence="5" id="KW-0472">Membrane</keyword>
<reference evidence="7" key="3">
    <citation type="submission" date="2025-09" db="UniProtKB">
        <authorList>
            <consortium name="Ensembl"/>
        </authorList>
    </citation>
    <scope>IDENTIFICATION</scope>
</reference>
<dbReference type="Gene3D" id="4.10.95.10">
    <property type="entry name" value="Cytochrome c oxidase, subunit VIa"/>
    <property type="match status" value="1"/>
</dbReference>
<evidence type="ECO:0000256" key="2">
    <source>
        <dbReference type="ARBA" id="ARBA00022792"/>
    </source>
</evidence>
<dbReference type="GeneTree" id="ENSGT00940000154612"/>
<protein>
    <recommendedName>
        <fullName evidence="9">Cytochrome c oxidase subunit 6A1, mitochondrial</fullName>
    </recommendedName>
</protein>
<reference evidence="7" key="2">
    <citation type="submission" date="2025-08" db="UniProtKB">
        <authorList>
            <consortium name="Ensembl"/>
        </authorList>
    </citation>
    <scope>IDENTIFICATION</scope>
</reference>
<dbReference type="Ensembl" id="ENSEAST00005061042.1">
    <property type="protein sequence ID" value="ENSEASP00005049791.1"/>
    <property type="gene ID" value="ENSEASG00005038589.1"/>
</dbReference>
<dbReference type="GO" id="GO:0006123">
    <property type="term" value="P:mitochondrial electron transport, cytochrome c to oxygen"/>
    <property type="evidence" value="ECO:0007669"/>
    <property type="project" value="TreeGrafter"/>
</dbReference>
<dbReference type="PANTHER" id="PTHR11504:SF4">
    <property type="entry name" value="CYTOCHROME C OXIDASE SUBUNIT 6A1, MITOCHONDRIAL"/>
    <property type="match status" value="1"/>
</dbReference>
<feature type="region of interest" description="Disordered" evidence="6">
    <location>
        <begin position="1"/>
        <end position="54"/>
    </location>
</feature>
<reference evidence="7 8" key="1">
    <citation type="journal article" date="2020" name="Nat. Commun.">
        <title>Donkey genomes provide new insights into domestication and selection for coat color.</title>
        <authorList>
            <person name="Wang"/>
            <person name="C."/>
            <person name="Li"/>
            <person name="H."/>
            <person name="Guo"/>
            <person name="Y."/>
            <person name="Huang"/>
            <person name="J."/>
            <person name="Sun"/>
            <person name="Y."/>
            <person name="Min"/>
            <person name="J."/>
            <person name="Wang"/>
            <person name="J."/>
            <person name="Fang"/>
            <person name="X."/>
            <person name="Zhao"/>
            <person name="Z."/>
            <person name="Wang"/>
            <person name="S."/>
            <person name="Zhang"/>
            <person name="Y."/>
            <person name="Liu"/>
            <person name="Q."/>
            <person name="Jiang"/>
            <person name="Q."/>
            <person name="Wang"/>
            <person name="X."/>
            <person name="Guo"/>
            <person name="Y."/>
            <person name="Yang"/>
            <person name="C."/>
            <person name="Wang"/>
            <person name="Y."/>
            <person name="Tian"/>
            <person name="F."/>
            <person name="Zhuang"/>
            <person name="G."/>
            <person name="Fan"/>
            <person name="Y."/>
            <person name="Gao"/>
            <person name="Q."/>
            <person name="Li"/>
            <person name="Y."/>
            <person name="Ju"/>
            <person name="Z."/>
            <person name="Li"/>
            <person name="J."/>
            <person name="Li"/>
            <person name="R."/>
            <person name="Hou"/>
            <person name="M."/>
            <person name="Yang"/>
            <person name="G."/>
            <person name="Liu"/>
            <person name="G."/>
            <person name="Liu"/>
            <person name="W."/>
            <person name="Guo"/>
            <person name="J."/>
            <person name="Pan"/>
            <person name="S."/>
            <person name="Fan"/>
            <person name="G."/>
            <person name="Zhang"/>
            <person name="W."/>
            <person name="Zhang"/>
            <person name="R."/>
            <person name="Yu"/>
            <person name="J."/>
            <person name="Zhang"/>
            <person name="X."/>
            <person name="Yin"/>
            <person name="Q."/>
            <person name="Ji"/>
            <person name="C."/>
            <person name="Jin"/>
            <person name="Y."/>
            <person name="Yue"/>
            <person name="G."/>
            <person name="Liu"/>
            <person name="M."/>
            <person name="Xu"/>
            <person name="J."/>
            <person name="Liu"/>
            <person name="S."/>
            <person name="Jordana"/>
            <person name="J."/>
            <person name="Noce"/>
            <person name="A."/>
            <person name="Amills"/>
            <person name="M."/>
            <person name="Wu"/>
            <person name="D.D."/>
            <person name="Li"/>
            <person name="S."/>
            <person name="Zhou"/>
            <person name="X. and Zhong"/>
            <person name="J."/>
        </authorList>
    </citation>
    <scope>NUCLEOTIDE SEQUENCE [LARGE SCALE GENOMIC DNA]</scope>
</reference>
<evidence type="ECO:0008006" key="9">
    <source>
        <dbReference type="Google" id="ProtNLM"/>
    </source>
</evidence>
<feature type="compositionally biased region" description="Basic and acidic residues" evidence="6">
    <location>
        <begin position="20"/>
        <end position="34"/>
    </location>
</feature>
<evidence type="ECO:0000256" key="4">
    <source>
        <dbReference type="ARBA" id="ARBA00023128"/>
    </source>
</evidence>
<keyword evidence="4" id="KW-0496">Mitochondrion</keyword>
<dbReference type="SUPFAM" id="SSF81411">
    <property type="entry name" value="Mitochondrial cytochrome c oxidase subunit VIa"/>
    <property type="match status" value="1"/>
</dbReference>
<dbReference type="InterPro" id="IPR036418">
    <property type="entry name" value="Cyt_c_oxidase_su6a_sf"/>
</dbReference>
<dbReference type="GO" id="GO:0005743">
    <property type="term" value="C:mitochondrial inner membrane"/>
    <property type="evidence" value="ECO:0007669"/>
    <property type="project" value="UniProtKB-SubCell"/>
</dbReference>
<dbReference type="InterPro" id="IPR001349">
    <property type="entry name" value="Cyt_c_oxidase_su6a"/>
</dbReference>